<reference evidence="1 2" key="1">
    <citation type="submission" date="2012-02" db="EMBL/GenBank/DDBJ databases">
        <title>Improved High-Quality Draft sequence of Microvirga sp. WSM3557.</title>
        <authorList>
            <consortium name="US DOE Joint Genome Institute"/>
            <person name="Lucas S."/>
            <person name="Han J."/>
            <person name="Lapidus A."/>
            <person name="Cheng J.-F."/>
            <person name="Goodwin L."/>
            <person name="Pitluck S."/>
            <person name="Peters L."/>
            <person name="Zhang X."/>
            <person name="Detter J.C."/>
            <person name="Han C."/>
            <person name="Tapia R."/>
            <person name="Land M."/>
            <person name="Hauser L."/>
            <person name="Kyrpides N."/>
            <person name="Ivanova N."/>
            <person name="Pagani I."/>
            <person name="Brau L."/>
            <person name="Yates R."/>
            <person name="O'Hara G."/>
            <person name="Rui T."/>
            <person name="Howieson J."/>
            <person name="Reeve W."/>
            <person name="Woyke T."/>
        </authorList>
    </citation>
    <scope>NUCLEOTIDE SEQUENCE [LARGE SCALE GENOMIC DNA]</scope>
    <source>
        <strain evidence="1 2">WSM3557</strain>
    </source>
</reference>
<proteinExistence type="predicted"/>
<dbReference type="Proteomes" id="UP000003947">
    <property type="component" value="Unassembled WGS sequence"/>
</dbReference>
<evidence type="ECO:0000313" key="2">
    <source>
        <dbReference type="Proteomes" id="UP000003947"/>
    </source>
</evidence>
<dbReference type="HOGENOM" id="CLU_2001253_0_0_5"/>
<dbReference type="AlphaFoldDB" id="I4Z355"/>
<sequence length="124" mass="12804">MSEGDAVTVSGLKLAIPKSGTQEWVSAAKIVFENVTSAGSEASIGALTATSVAMTGPESSVQIGTISAKNLGTRDLGRVPLTTDRIGDLVLSEVTYRQAAGRLLKVQSYRTSYSVGAEGNLRGT</sequence>
<organism evidence="1 2">
    <name type="scientific">Microvirga lotononidis</name>
    <dbReference type="NCBI Taxonomy" id="864069"/>
    <lineage>
        <taxon>Bacteria</taxon>
        <taxon>Pseudomonadati</taxon>
        <taxon>Pseudomonadota</taxon>
        <taxon>Alphaproteobacteria</taxon>
        <taxon>Hyphomicrobiales</taxon>
        <taxon>Methylobacteriaceae</taxon>
        <taxon>Microvirga</taxon>
    </lineage>
</organism>
<evidence type="ECO:0000313" key="1">
    <source>
        <dbReference type="EMBL" id="EIM30647.1"/>
    </source>
</evidence>
<protein>
    <submittedName>
        <fullName evidence="1">Uncharacterized protein</fullName>
    </submittedName>
</protein>
<dbReference type="EMBL" id="JH660636">
    <property type="protein sequence ID" value="EIM30647.1"/>
    <property type="molecule type" value="Genomic_DNA"/>
</dbReference>
<dbReference type="STRING" id="864069.MicloDRAFT_00005500"/>
<gene>
    <name evidence="1" type="ORF">MicloDRAFT_00005500</name>
</gene>
<dbReference type="PATRIC" id="fig|864069.3.peg.605"/>
<keyword evidence="2" id="KW-1185">Reference proteome</keyword>
<accession>I4Z355</accession>
<name>I4Z355_9HYPH</name>